<dbReference type="InterPro" id="IPR026444">
    <property type="entry name" value="Secre_tail"/>
</dbReference>
<accession>A0A6L9LEW2</accession>
<evidence type="ECO:0000256" key="1">
    <source>
        <dbReference type="SAM" id="SignalP"/>
    </source>
</evidence>
<dbReference type="Proteomes" id="UP000474175">
    <property type="component" value="Unassembled WGS sequence"/>
</dbReference>
<evidence type="ECO:0000313" key="3">
    <source>
        <dbReference type="Proteomes" id="UP000474175"/>
    </source>
</evidence>
<feature type="signal peptide" evidence="1">
    <location>
        <begin position="1"/>
        <end position="18"/>
    </location>
</feature>
<keyword evidence="3" id="KW-1185">Reference proteome</keyword>
<reference evidence="2 3" key="1">
    <citation type="submission" date="2020-02" db="EMBL/GenBank/DDBJ databases">
        <title>Draft genome sequence of two Spirosoma agri KCTC 52727 and Spirosoma terrae KCTC 52035.</title>
        <authorList>
            <person name="Rojas J."/>
            <person name="Ambika Manirajan B."/>
            <person name="Suarez C."/>
            <person name="Ratering S."/>
            <person name="Schnell S."/>
        </authorList>
    </citation>
    <scope>NUCLEOTIDE SEQUENCE [LARGE SCALE GENOMIC DNA]</scope>
    <source>
        <strain evidence="2 3">KCTC 52035</strain>
    </source>
</reference>
<dbReference type="AlphaFoldDB" id="A0A6L9LEW2"/>
<protein>
    <submittedName>
        <fullName evidence="2">T9SS type A sorting domain-containing protein</fullName>
    </submittedName>
</protein>
<dbReference type="EMBL" id="JAAFZH010000015">
    <property type="protein sequence ID" value="NDU98207.1"/>
    <property type="molecule type" value="Genomic_DNA"/>
</dbReference>
<sequence length="323" mass="34970">MKKLLFLFLLYFPLHTYAQMANCINHESYTLVYQSNDGAGNCTFSFTPTITVRQPSRLIAYTFTSGATSVSVCYSGNPIALVNCSGPFTSLPVNTTLAVTLPAATVDIPCSNVTISLRGSNAANGAATCRLQQVYNGPLPVSLLSFYGSSNPAGVVLNWATEWEKDNESFSVQKSLNAKSFESIGNVKGKQTTNQVSSYEFIDTDVVPDQVYYYRLKQNDVNGHEDYSRIISVRHQPGQEALPKIFPNSNVGGSFSLSAPNAESAVLKLYNQAGIEIPIIVNKTGDVNLVSVAAKAHIPTGIYILKIFDAKGSEQNALKVLVQ</sequence>
<gene>
    <name evidence="2" type="ORF">GK108_25205</name>
</gene>
<dbReference type="NCBIfam" id="TIGR04183">
    <property type="entry name" value="Por_Secre_tail"/>
    <property type="match status" value="1"/>
</dbReference>
<proteinExistence type="predicted"/>
<dbReference type="Gene3D" id="2.60.40.10">
    <property type="entry name" value="Immunoglobulins"/>
    <property type="match status" value="1"/>
</dbReference>
<dbReference type="InterPro" id="IPR013783">
    <property type="entry name" value="Ig-like_fold"/>
</dbReference>
<dbReference type="RefSeq" id="WP_163954340.1">
    <property type="nucleotide sequence ID" value="NZ_JAAFZH010000015.1"/>
</dbReference>
<evidence type="ECO:0000313" key="2">
    <source>
        <dbReference type="EMBL" id="NDU98207.1"/>
    </source>
</evidence>
<keyword evidence="1" id="KW-0732">Signal</keyword>
<name>A0A6L9LEW2_9BACT</name>
<comment type="caution">
    <text evidence="2">The sequence shown here is derived from an EMBL/GenBank/DDBJ whole genome shotgun (WGS) entry which is preliminary data.</text>
</comment>
<feature type="chain" id="PRO_5026732079" evidence="1">
    <location>
        <begin position="19"/>
        <end position="323"/>
    </location>
</feature>
<organism evidence="2 3">
    <name type="scientific">Spirosoma terrae</name>
    <dbReference type="NCBI Taxonomy" id="1968276"/>
    <lineage>
        <taxon>Bacteria</taxon>
        <taxon>Pseudomonadati</taxon>
        <taxon>Bacteroidota</taxon>
        <taxon>Cytophagia</taxon>
        <taxon>Cytophagales</taxon>
        <taxon>Cytophagaceae</taxon>
        <taxon>Spirosoma</taxon>
    </lineage>
</organism>